<accession>A0ABU3CGS4</accession>
<keyword evidence="4" id="KW-1185">Reference proteome</keyword>
<dbReference type="RefSeq" id="WP_311493653.1">
    <property type="nucleotide sequence ID" value="NZ_JAVRHO010000002.1"/>
</dbReference>
<evidence type="ECO:0000259" key="2">
    <source>
        <dbReference type="Pfam" id="PF13590"/>
    </source>
</evidence>
<comment type="caution">
    <text evidence="3">The sequence shown here is derived from an EMBL/GenBank/DDBJ whole genome shotgun (WGS) entry which is preliminary data.</text>
</comment>
<feature type="chain" id="PRO_5046274701" evidence="1">
    <location>
        <begin position="23"/>
        <end position="180"/>
    </location>
</feature>
<organism evidence="3 4">
    <name type="scientific">Autumnicola lenta</name>
    <dbReference type="NCBI Taxonomy" id="3075593"/>
    <lineage>
        <taxon>Bacteria</taxon>
        <taxon>Pseudomonadati</taxon>
        <taxon>Bacteroidota</taxon>
        <taxon>Flavobacteriia</taxon>
        <taxon>Flavobacteriales</taxon>
        <taxon>Flavobacteriaceae</taxon>
        <taxon>Autumnicola</taxon>
    </lineage>
</organism>
<keyword evidence="1" id="KW-0732">Signal</keyword>
<protein>
    <submittedName>
        <fullName evidence="3">DUF4136 domain-containing protein</fullName>
    </submittedName>
</protein>
<dbReference type="InterPro" id="IPR025411">
    <property type="entry name" value="DUF4136"/>
</dbReference>
<gene>
    <name evidence="3" type="ORF">RM545_02160</name>
</gene>
<evidence type="ECO:0000313" key="3">
    <source>
        <dbReference type="EMBL" id="MDT0645481.1"/>
    </source>
</evidence>
<sequence>MKIIKILFICVLFAGCNAPKIAYDYDETASFSNYSTYALFPDFRSGLSQLDEARLIRALDNAMQQKGFSTADDPDLFVNVYTETFQQQSGNSIGLGVGGGGGNMGVGVSGGIPIGGPENYLKMTIDFIDKEKDSLVWQAVVDVKFNPNASPEQRQALFDKVLQKALRNYPQKNNPGFSRI</sequence>
<dbReference type="Pfam" id="PF13590">
    <property type="entry name" value="DUF4136"/>
    <property type="match status" value="1"/>
</dbReference>
<dbReference type="Proteomes" id="UP001245285">
    <property type="component" value="Unassembled WGS sequence"/>
</dbReference>
<evidence type="ECO:0000313" key="4">
    <source>
        <dbReference type="Proteomes" id="UP001245285"/>
    </source>
</evidence>
<dbReference type="Gene3D" id="3.30.160.670">
    <property type="match status" value="1"/>
</dbReference>
<feature type="signal peptide" evidence="1">
    <location>
        <begin position="1"/>
        <end position="22"/>
    </location>
</feature>
<reference evidence="3 4" key="1">
    <citation type="submission" date="2023-09" db="EMBL/GenBank/DDBJ databases">
        <authorList>
            <person name="Rey-Velasco X."/>
        </authorList>
    </citation>
    <scope>NUCLEOTIDE SEQUENCE [LARGE SCALE GENOMIC DNA]</scope>
    <source>
        <strain evidence="3 4">F260</strain>
    </source>
</reference>
<evidence type="ECO:0000256" key="1">
    <source>
        <dbReference type="SAM" id="SignalP"/>
    </source>
</evidence>
<feature type="domain" description="DUF4136" evidence="2">
    <location>
        <begin position="22"/>
        <end position="170"/>
    </location>
</feature>
<dbReference type="EMBL" id="JAVRHO010000002">
    <property type="protein sequence ID" value="MDT0645481.1"/>
    <property type="molecule type" value="Genomic_DNA"/>
</dbReference>
<name>A0ABU3CGS4_9FLAO</name>
<proteinExistence type="predicted"/>
<dbReference type="PROSITE" id="PS51257">
    <property type="entry name" value="PROKAR_LIPOPROTEIN"/>
    <property type="match status" value="1"/>
</dbReference>